<dbReference type="RefSeq" id="WP_207859966.1">
    <property type="nucleotide sequence ID" value="NZ_JAFREP010000015.1"/>
</dbReference>
<evidence type="ECO:0000256" key="1">
    <source>
        <dbReference type="SAM" id="Coils"/>
    </source>
</evidence>
<keyword evidence="4" id="KW-1185">Reference proteome</keyword>
<keyword evidence="2" id="KW-0812">Transmembrane</keyword>
<dbReference type="AlphaFoldDB" id="A0A8J7U3W0"/>
<dbReference type="Gene3D" id="1.25.40.10">
    <property type="entry name" value="Tetratricopeptide repeat domain"/>
    <property type="match status" value="1"/>
</dbReference>
<dbReference type="Proteomes" id="UP000664417">
    <property type="component" value="Unassembled WGS sequence"/>
</dbReference>
<feature type="transmembrane region" description="Helical" evidence="2">
    <location>
        <begin position="35"/>
        <end position="55"/>
    </location>
</feature>
<comment type="caution">
    <text evidence="3">The sequence shown here is derived from an EMBL/GenBank/DDBJ whole genome shotgun (WGS) entry which is preliminary data.</text>
</comment>
<organism evidence="3 4">
    <name type="scientific">Acanthopleuribacter pedis</name>
    <dbReference type="NCBI Taxonomy" id="442870"/>
    <lineage>
        <taxon>Bacteria</taxon>
        <taxon>Pseudomonadati</taxon>
        <taxon>Acidobacteriota</taxon>
        <taxon>Holophagae</taxon>
        <taxon>Acanthopleuribacterales</taxon>
        <taxon>Acanthopleuribacteraceae</taxon>
        <taxon>Acanthopleuribacter</taxon>
    </lineage>
</organism>
<dbReference type="SUPFAM" id="SSF48452">
    <property type="entry name" value="TPR-like"/>
    <property type="match status" value="1"/>
</dbReference>
<evidence type="ECO:0008006" key="5">
    <source>
        <dbReference type="Google" id="ProtNLM"/>
    </source>
</evidence>
<proteinExistence type="predicted"/>
<protein>
    <recommendedName>
        <fullName evidence="5">Tetratricopeptide repeat-like domain-containing protein</fullName>
    </recommendedName>
</protein>
<feature type="coiled-coil region" evidence="1">
    <location>
        <begin position="84"/>
        <end position="111"/>
    </location>
</feature>
<dbReference type="EMBL" id="JAFREP010000015">
    <property type="protein sequence ID" value="MBO1320012.1"/>
    <property type="molecule type" value="Genomic_DNA"/>
</dbReference>
<evidence type="ECO:0000313" key="3">
    <source>
        <dbReference type="EMBL" id="MBO1320012.1"/>
    </source>
</evidence>
<keyword evidence="2" id="KW-1133">Transmembrane helix</keyword>
<evidence type="ECO:0000256" key="2">
    <source>
        <dbReference type="SAM" id="Phobius"/>
    </source>
</evidence>
<keyword evidence="2" id="KW-0472">Membrane</keyword>
<name>A0A8J7U3W0_9BACT</name>
<gene>
    <name evidence="3" type="ORF">J3U88_16175</name>
</gene>
<sequence length="252" mass="27781">MTKRKDERKELLKTDEFKAALESGISQTKESPRTVIGAVVGAFALLGLIFLVMSFRDNAAKNAAGQVYQIEGPLFAQVDDTRDRFDFSSERQKYEQALAEAENTIPSLSGAAKQQALLLKAGALAALGRQDEIPAVYEEVLKGDSGYHFFAHKGLGDYHFAKKAFDEALSHYDKLAKSGSVVPDMQDFVNYQRARCFQGKNDFAQARTLANAVIDRYKDKEAVDRSPVYRKVEELLKELDEASPASDAGAAS</sequence>
<keyword evidence="1" id="KW-0175">Coiled coil</keyword>
<dbReference type="InterPro" id="IPR011990">
    <property type="entry name" value="TPR-like_helical_dom_sf"/>
</dbReference>
<reference evidence="3" key="1">
    <citation type="submission" date="2021-03" db="EMBL/GenBank/DDBJ databases">
        <authorList>
            <person name="Wang G."/>
        </authorList>
    </citation>
    <scope>NUCLEOTIDE SEQUENCE</scope>
    <source>
        <strain evidence="3">KCTC 12899</strain>
    </source>
</reference>
<evidence type="ECO:0000313" key="4">
    <source>
        <dbReference type="Proteomes" id="UP000664417"/>
    </source>
</evidence>
<accession>A0A8J7U3W0</accession>